<protein>
    <recommendedName>
        <fullName evidence="1">Restriction endonuclease type IV Mrr domain-containing protein</fullName>
    </recommendedName>
</protein>
<proteinExistence type="predicted"/>
<dbReference type="GO" id="GO:0009307">
    <property type="term" value="P:DNA restriction-modification system"/>
    <property type="evidence" value="ECO:0007669"/>
    <property type="project" value="InterPro"/>
</dbReference>
<reference evidence="2" key="1">
    <citation type="submission" date="2023-07" db="EMBL/GenBank/DDBJ databases">
        <title>Sorghum-associated microbial communities from plants grown in Nebraska, USA.</title>
        <authorList>
            <person name="Schachtman D."/>
        </authorList>
    </citation>
    <scope>NUCLEOTIDE SEQUENCE</scope>
    <source>
        <strain evidence="2">3432</strain>
    </source>
</reference>
<dbReference type="Proteomes" id="UP001252613">
    <property type="component" value="Unassembled WGS sequence"/>
</dbReference>
<feature type="domain" description="Restriction endonuclease type IV Mrr" evidence="1">
    <location>
        <begin position="208"/>
        <end position="264"/>
    </location>
</feature>
<dbReference type="GO" id="GO:0003677">
    <property type="term" value="F:DNA binding"/>
    <property type="evidence" value="ECO:0007669"/>
    <property type="project" value="InterPro"/>
</dbReference>
<comment type="caution">
    <text evidence="2">The sequence shown here is derived from an EMBL/GenBank/DDBJ whole genome shotgun (WGS) entry which is preliminary data.</text>
</comment>
<evidence type="ECO:0000313" key="3">
    <source>
        <dbReference type="Proteomes" id="UP001252613"/>
    </source>
</evidence>
<dbReference type="InterPro" id="IPR007560">
    <property type="entry name" value="Restrct_endonuc_IV_Mrr"/>
</dbReference>
<accession>A0AAW8M877</accession>
<dbReference type="AlphaFoldDB" id="A0AAW8M877"/>
<organism evidence="2 3">
    <name type="scientific">Pseudomonas brassicacearum</name>
    <dbReference type="NCBI Taxonomy" id="930166"/>
    <lineage>
        <taxon>Bacteria</taxon>
        <taxon>Pseudomonadati</taxon>
        <taxon>Pseudomonadota</taxon>
        <taxon>Gammaproteobacteria</taxon>
        <taxon>Pseudomonadales</taxon>
        <taxon>Pseudomonadaceae</taxon>
        <taxon>Pseudomonas</taxon>
    </lineage>
</organism>
<dbReference type="Pfam" id="PF04471">
    <property type="entry name" value="Mrr_cat"/>
    <property type="match status" value="1"/>
</dbReference>
<evidence type="ECO:0000259" key="1">
    <source>
        <dbReference type="Pfam" id="PF04471"/>
    </source>
</evidence>
<gene>
    <name evidence="2" type="ORF">J2W43_001750</name>
</gene>
<dbReference type="EMBL" id="JAVDVC010000003">
    <property type="protein sequence ID" value="MDR6957769.1"/>
    <property type="molecule type" value="Genomic_DNA"/>
</dbReference>
<dbReference type="GO" id="GO:0004519">
    <property type="term" value="F:endonuclease activity"/>
    <property type="evidence" value="ECO:0007669"/>
    <property type="project" value="InterPro"/>
</dbReference>
<dbReference type="RefSeq" id="WP_310358823.1">
    <property type="nucleotide sequence ID" value="NZ_JAVDVC010000003.1"/>
</dbReference>
<sequence length="333" mass="37144">MDATFHHHPTKAARPLIRSAKGVESVKNVAATKALFIKLGPKGSWEKDCIEKGILMLGYHEVPHELALAGEWEKARGSFPLITDAGTITRHIDQVRQFYEEPASTLWVTFYADCLWWCFAAPGVTCNDDLTKTRHCVDGWSCLDIHDQHLLKGRLSGKLLAVQSFQGTVCLVRELPYLMHKLNGTNEPRVAAAQAAIASLVKATIPIIKNLHPKDFETFVDLIFRQAGWQRTGVAGGVERHIDLDLLSPITQERIAVQVKSKSTLPVFRDYQKKFQDMQGFSRFYFVTHSPNNALATIPKESGDGVFIIWDEADLAGLAVRNGLIGWLVDRAS</sequence>
<evidence type="ECO:0000313" key="2">
    <source>
        <dbReference type="EMBL" id="MDR6957769.1"/>
    </source>
</evidence>
<name>A0AAW8M877_9PSED</name>